<protein>
    <submittedName>
        <fullName evidence="1">Uncharacterized protein</fullName>
    </submittedName>
</protein>
<comment type="caution">
    <text evidence="1">The sequence shown here is derived from an EMBL/GenBank/DDBJ whole genome shotgun (WGS) entry which is preliminary data.</text>
</comment>
<gene>
    <name evidence="1" type="ORF">EYF80_056681</name>
</gene>
<evidence type="ECO:0000313" key="2">
    <source>
        <dbReference type="Proteomes" id="UP000314294"/>
    </source>
</evidence>
<name>A0A4Z2EWG6_9TELE</name>
<dbReference type="EMBL" id="SRLO01002338">
    <property type="protein sequence ID" value="TNN33159.1"/>
    <property type="molecule type" value="Genomic_DNA"/>
</dbReference>
<dbReference type="AlphaFoldDB" id="A0A4Z2EWG6"/>
<proteinExistence type="predicted"/>
<dbReference type="Proteomes" id="UP000314294">
    <property type="component" value="Unassembled WGS sequence"/>
</dbReference>
<accession>A0A4Z2EWG6</accession>
<evidence type="ECO:0000313" key="1">
    <source>
        <dbReference type="EMBL" id="TNN33159.1"/>
    </source>
</evidence>
<reference evidence="1 2" key="1">
    <citation type="submission" date="2019-03" db="EMBL/GenBank/DDBJ databases">
        <title>First draft genome of Liparis tanakae, snailfish: a comprehensive survey of snailfish specific genes.</title>
        <authorList>
            <person name="Kim W."/>
            <person name="Song I."/>
            <person name="Jeong J.-H."/>
            <person name="Kim D."/>
            <person name="Kim S."/>
            <person name="Ryu S."/>
            <person name="Song J.Y."/>
            <person name="Lee S.K."/>
        </authorList>
    </citation>
    <scope>NUCLEOTIDE SEQUENCE [LARGE SCALE GENOMIC DNA]</scope>
    <source>
        <tissue evidence="1">Muscle</tissue>
    </source>
</reference>
<keyword evidence="2" id="KW-1185">Reference proteome</keyword>
<organism evidence="1 2">
    <name type="scientific">Liparis tanakae</name>
    <name type="common">Tanaka's snailfish</name>
    <dbReference type="NCBI Taxonomy" id="230148"/>
    <lineage>
        <taxon>Eukaryota</taxon>
        <taxon>Metazoa</taxon>
        <taxon>Chordata</taxon>
        <taxon>Craniata</taxon>
        <taxon>Vertebrata</taxon>
        <taxon>Euteleostomi</taxon>
        <taxon>Actinopterygii</taxon>
        <taxon>Neopterygii</taxon>
        <taxon>Teleostei</taxon>
        <taxon>Neoteleostei</taxon>
        <taxon>Acanthomorphata</taxon>
        <taxon>Eupercaria</taxon>
        <taxon>Perciformes</taxon>
        <taxon>Cottioidei</taxon>
        <taxon>Cottales</taxon>
        <taxon>Liparidae</taxon>
        <taxon>Liparis</taxon>
    </lineage>
</organism>
<sequence length="70" mass="7650">MCDIASAPLPAQWLGPLHGSQLLRPAHPLPVPCGCSDTHLSLKTNGMTERTSLPTYRHGEATFKGCRNFY</sequence>